<keyword evidence="2 3" id="KW-0057">Aromatic amino acid biosynthesis</keyword>
<dbReference type="Pfam" id="PF07736">
    <property type="entry name" value="CM_1"/>
    <property type="match status" value="1"/>
</dbReference>
<sequence length="117" mass="13129">MVTIRGATTTNNNQKDILLAAKELLEEIRGKNKLDKKGVISILFSATQDLDSVYPARAARELGYTKCGLMCFNEMKVIGSLNKCIRLMILYNGNLSQDEVKHVYLRDAVVLRPDLVK</sequence>
<dbReference type="GO" id="GO:0008652">
    <property type="term" value="P:amino acid biosynthetic process"/>
    <property type="evidence" value="ECO:0007669"/>
    <property type="project" value="UniProtKB-UniRule"/>
</dbReference>
<dbReference type="UniPathway" id="UPA00120">
    <property type="reaction ID" value="UER00203"/>
</dbReference>
<dbReference type="Proteomes" id="UP000287969">
    <property type="component" value="Chromosome"/>
</dbReference>
<dbReference type="AlphaFoldDB" id="A0A410QHG0"/>
<feature type="binding site" evidence="2">
    <location>
        <position position="104"/>
    </location>
    <ligand>
        <name>prephenate</name>
        <dbReference type="ChEBI" id="CHEBI:29934"/>
    </ligand>
</feature>
<evidence type="ECO:0000313" key="5">
    <source>
        <dbReference type="Proteomes" id="UP000287969"/>
    </source>
</evidence>
<feature type="binding site" evidence="2">
    <location>
        <position position="5"/>
    </location>
    <ligand>
        <name>prephenate</name>
        <dbReference type="ChEBI" id="CHEBI:29934"/>
    </ligand>
</feature>
<dbReference type="PIRSF" id="PIRSF005965">
    <property type="entry name" value="Chor_mut_AroH"/>
    <property type="match status" value="1"/>
</dbReference>
<evidence type="ECO:0000313" key="4">
    <source>
        <dbReference type="EMBL" id="QAT63421.1"/>
    </source>
</evidence>
<evidence type="ECO:0000256" key="3">
    <source>
        <dbReference type="PROSITE-ProRule" id="PRU00514"/>
    </source>
</evidence>
<reference evidence="5" key="1">
    <citation type="submission" date="2019-01" db="EMBL/GenBank/DDBJ databases">
        <title>Draft genomes of a novel of Sporanaerobacter strains.</title>
        <authorList>
            <person name="Ma S."/>
        </authorList>
    </citation>
    <scope>NUCLEOTIDE SEQUENCE [LARGE SCALE GENOMIC DNA]</scope>
    <source>
        <strain evidence="5">NJN-17</strain>
    </source>
</reference>
<dbReference type="InterPro" id="IPR008243">
    <property type="entry name" value="Chorismate_mutase_AroH"/>
</dbReference>
<proteinExistence type="predicted"/>
<dbReference type="PANTHER" id="PTHR21164:SF0">
    <property type="entry name" value="CHORISMATE MUTASE AROH"/>
    <property type="match status" value="1"/>
</dbReference>
<accession>A0A410QHG0</accession>
<dbReference type="OrthoDB" id="9802232at2"/>
<dbReference type="EC" id="5.4.99.5" evidence="1 3"/>
<evidence type="ECO:0000256" key="2">
    <source>
        <dbReference type="PIRSR" id="PIRSR005965-1"/>
    </source>
</evidence>
<dbReference type="Gene3D" id="3.30.1330.40">
    <property type="entry name" value="RutC-like"/>
    <property type="match status" value="1"/>
</dbReference>
<comment type="catalytic activity">
    <reaction evidence="3">
        <text>chorismate = prephenate</text>
        <dbReference type="Rhea" id="RHEA:13897"/>
        <dbReference type="ChEBI" id="CHEBI:29748"/>
        <dbReference type="ChEBI" id="CHEBI:29934"/>
        <dbReference type="EC" id="5.4.99.5"/>
    </reaction>
</comment>
<gene>
    <name evidence="4" type="primary">aroH</name>
    <name evidence="4" type="ORF">EQM13_09010</name>
</gene>
<dbReference type="GO" id="GO:0009073">
    <property type="term" value="P:aromatic amino acid family biosynthetic process"/>
    <property type="evidence" value="ECO:0007669"/>
    <property type="project" value="UniProtKB-UniRule"/>
</dbReference>
<protein>
    <recommendedName>
        <fullName evidence="1 3">chorismate mutase</fullName>
        <ecNumber evidence="1 3">5.4.99.5</ecNumber>
    </recommendedName>
</protein>
<organism evidence="4 5">
    <name type="scientific">Acidilutibacter cellobiosedens</name>
    <dbReference type="NCBI Taxonomy" id="2507161"/>
    <lineage>
        <taxon>Bacteria</taxon>
        <taxon>Bacillati</taxon>
        <taxon>Bacillota</taxon>
        <taxon>Tissierellia</taxon>
        <taxon>Tissierellales</taxon>
        <taxon>Acidilutibacteraceae</taxon>
        <taxon>Acidilutibacter</taxon>
    </lineage>
</organism>
<evidence type="ECO:0000256" key="1">
    <source>
        <dbReference type="NCBIfam" id="TIGR01796"/>
    </source>
</evidence>
<keyword evidence="3 4" id="KW-0413">Isomerase</keyword>
<dbReference type="KEGG" id="spoa:EQM13_09010"/>
<dbReference type="GO" id="GO:0004106">
    <property type="term" value="F:chorismate mutase activity"/>
    <property type="evidence" value="ECO:0007669"/>
    <property type="project" value="UniProtKB-UniRule"/>
</dbReference>
<keyword evidence="2 3" id="KW-0028">Amino-acid biosynthesis</keyword>
<dbReference type="EMBL" id="CP035282">
    <property type="protein sequence ID" value="QAT63421.1"/>
    <property type="molecule type" value="Genomic_DNA"/>
</dbReference>
<dbReference type="NCBIfam" id="TIGR01796">
    <property type="entry name" value="CM_mono_aroH"/>
    <property type="match status" value="1"/>
</dbReference>
<dbReference type="SUPFAM" id="SSF55298">
    <property type="entry name" value="YjgF-like"/>
    <property type="match status" value="1"/>
</dbReference>
<name>A0A410QHG0_9FIRM</name>
<feature type="binding site" evidence="2">
    <location>
        <position position="86"/>
    </location>
    <ligand>
        <name>prephenate</name>
        <dbReference type="ChEBI" id="CHEBI:29934"/>
    </ligand>
</feature>
<dbReference type="InterPro" id="IPR035959">
    <property type="entry name" value="RutC-like_sf"/>
</dbReference>
<dbReference type="PROSITE" id="PS51167">
    <property type="entry name" value="CHORISMATE_MUT_1"/>
    <property type="match status" value="1"/>
</dbReference>
<dbReference type="GO" id="GO:0046417">
    <property type="term" value="P:chorismate metabolic process"/>
    <property type="evidence" value="ECO:0007669"/>
    <property type="project" value="TreeGrafter"/>
</dbReference>
<dbReference type="CDD" id="cd02185">
    <property type="entry name" value="AroH"/>
    <property type="match status" value="1"/>
</dbReference>
<keyword evidence="5" id="KW-1185">Reference proteome</keyword>
<dbReference type="PANTHER" id="PTHR21164">
    <property type="entry name" value="CHORISMATE MUTASE"/>
    <property type="match status" value="1"/>
</dbReference>